<keyword evidence="4" id="KW-1185">Reference proteome</keyword>
<comment type="caution">
    <text evidence="3">The sequence shown here is derived from an EMBL/GenBank/DDBJ whole genome shotgun (WGS) entry which is preliminary data.</text>
</comment>
<organism evidence="3 4">
    <name type="scientific">Funiculus sociatus GB2-A5</name>
    <dbReference type="NCBI Taxonomy" id="2933946"/>
    <lineage>
        <taxon>Bacteria</taxon>
        <taxon>Bacillati</taxon>
        <taxon>Cyanobacteriota</taxon>
        <taxon>Cyanophyceae</taxon>
        <taxon>Coleofasciculales</taxon>
        <taxon>Coleofasciculaceae</taxon>
        <taxon>Funiculus</taxon>
    </lineage>
</organism>
<feature type="domain" description="Methyltransferase" evidence="2">
    <location>
        <begin position="39"/>
        <end position="133"/>
    </location>
</feature>
<name>A0ABV0JV11_9CYAN</name>
<dbReference type="CDD" id="cd02440">
    <property type="entry name" value="AdoMet_MTases"/>
    <property type="match status" value="1"/>
</dbReference>
<dbReference type="RefSeq" id="WP_190418604.1">
    <property type="nucleotide sequence ID" value="NZ_JAMPKK010000063.1"/>
</dbReference>
<evidence type="ECO:0000313" key="3">
    <source>
        <dbReference type="EMBL" id="MEP0867218.1"/>
    </source>
</evidence>
<keyword evidence="3" id="KW-0489">Methyltransferase</keyword>
<evidence type="ECO:0000256" key="1">
    <source>
        <dbReference type="ARBA" id="ARBA00022679"/>
    </source>
</evidence>
<gene>
    <name evidence="3" type="ORF">NDI37_22460</name>
</gene>
<keyword evidence="1" id="KW-0808">Transferase</keyword>
<dbReference type="PANTHER" id="PTHR43861">
    <property type="entry name" value="TRANS-ACONITATE 2-METHYLTRANSFERASE-RELATED"/>
    <property type="match status" value="1"/>
</dbReference>
<accession>A0ABV0JV11</accession>
<dbReference type="GO" id="GO:0032259">
    <property type="term" value="P:methylation"/>
    <property type="evidence" value="ECO:0007669"/>
    <property type="project" value="UniProtKB-KW"/>
</dbReference>
<evidence type="ECO:0000313" key="4">
    <source>
        <dbReference type="Proteomes" id="UP001442494"/>
    </source>
</evidence>
<proteinExistence type="predicted"/>
<dbReference type="Gene3D" id="2.20.25.110">
    <property type="entry name" value="S-adenosyl-L-methionine-dependent methyltransferases"/>
    <property type="match status" value="1"/>
</dbReference>
<reference evidence="3 4" key="1">
    <citation type="submission" date="2022-04" db="EMBL/GenBank/DDBJ databases">
        <title>Positive selection, recombination, and allopatry shape intraspecific diversity of widespread and dominant cyanobacteria.</title>
        <authorList>
            <person name="Wei J."/>
            <person name="Shu W."/>
            <person name="Hu C."/>
        </authorList>
    </citation>
    <scope>NUCLEOTIDE SEQUENCE [LARGE SCALE GENOMIC DNA]</scope>
    <source>
        <strain evidence="3 4">GB2-A5</strain>
    </source>
</reference>
<dbReference type="GO" id="GO:0008168">
    <property type="term" value="F:methyltransferase activity"/>
    <property type="evidence" value="ECO:0007669"/>
    <property type="project" value="UniProtKB-KW"/>
</dbReference>
<dbReference type="Proteomes" id="UP001442494">
    <property type="component" value="Unassembled WGS sequence"/>
</dbReference>
<dbReference type="EMBL" id="JAMPKK010000063">
    <property type="protein sequence ID" value="MEP0867218.1"/>
    <property type="molecule type" value="Genomic_DNA"/>
</dbReference>
<dbReference type="InterPro" id="IPR029063">
    <property type="entry name" value="SAM-dependent_MTases_sf"/>
</dbReference>
<protein>
    <submittedName>
        <fullName evidence="3">Methyltransferase domain-containing protein</fullName>
    </submittedName>
</protein>
<dbReference type="Gene3D" id="3.40.50.150">
    <property type="entry name" value="Vaccinia Virus protein VP39"/>
    <property type="match status" value="1"/>
</dbReference>
<evidence type="ECO:0000259" key="2">
    <source>
        <dbReference type="Pfam" id="PF13649"/>
    </source>
</evidence>
<dbReference type="InterPro" id="IPR041698">
    <property type="entry name" value="Methyltransf_25"/>
</dbReference>
<dbReference type="SUPFAM" id="SSF53335">
    <property type="entry name" value="S-adenosyl-L-methionine-dependent methyltransferases"/>
    <property type="match status" value="1"/>
</dbReference>
<dbReference type="Pfam" id="PF13649">
    <property type="entry name" value="Methyltransf_25"/>
    <property type="match status" value="1"/>
</dbReference>
<sequence>MSNLRSDLYSAFYYTDPAPIVEFLQWLAVSYNVSNPPRILDIGCGPGRMLPEFAKLGWETTGMEPDPDYLFQATEVAESWENVTVQPGGFGDIEAEEKFDIIAAINGPFYYLLKLEDRIDALQRMFQALKPGGIMFLAMANFLWILKNFKPQIKRTTTVNGKKIQLVVNHSIDFHNSIFIAEDIFSNDIEEETFNIFNDNPEEVVDIVEVSKFAIIQPSELLYFVQKTGFKNIQTYNSYKARKSEKLTSSHMMLSAQKPI</sequence>